<dbReference type="GO" id="GO:0005666">
    <property type="term" value="C:RNA polymerase III complex"/>
    <property type="evidence" value="ECO:0007669"/>
    <property type="project" value="TreeGrafter"/>
</dbReference>
<dbReference type="AlphaFoldDB" id="A0A7S2UM46"/>
<comment type="subcellular location">
    <subcellularLocation>
        <location evidence="1">Nucleus</location>
    </subcellularLocation>
</comment>
<gene>
    <name evidence="7" type="ORF">ASEP1449_LOCUS15712</name>
</gene>
<dbReference type="InterPro" id="IPR045113">
    <property type="entry name" value="Rpb7-like"/>
</dbReference>
<keyword evidence="3" id="KW-0240">DNA-directed RNA polymerase</keyword>
<reference evidence="7" key="1">
    <citation type="submission" date="2021-01" db="EMBL/GenBank/DDBJ databases">
        <authorList>
            <person name="Corre E."/>
            <person name="Pelletier E."/>
            <person name="Niang G."/>
            <person name="Scheremetjew M."/>
            <person name="Finn R."/>
            <person name="Kale V."/>
            <person name="Holt S."/>
            <person name="Cochrane G."/>
            <person name="Meng A."/>
            <person name="Brown T."/>
            <person name="Cohen L."/>
        </authorList>
    </citation>
    <scope>NUCLEOTIDE SEQUENCE</scope>
    <source>
        <strain evidence="7">CCMP2084</strain>
    </source>
</reference>
<dbReference type="PANTHER" id="PTHR12709">
    <property type="entry name" value="DNA-DIRECTED RNA POLYMERASE II, III"/>
    <property type="match status" value="1"/>
</dbReference>
<dbReference type="Gene3D" id="3.30.1490.120">
    <property type="entry name" value="RNA polymerase Rpb7-like, N-terminal domain"/>
    <property type="match status" value="1"/>
</dbReference>
<protein>
    <recommendedName>
        <fullName evidence="6">RNA polymerase III subunit Rpc25 domain-containing protein</fullName>
    </recommendedName>
</protein>
<evidence type="ECO:0000256" key="4">
    <source>
        <dbReference type="ARBA" id="ARBA00023163"/>
    </source>
</evidence>
<feature type="region of interest" description="Disordered" evidence="5">
    <location>
        <begin position="202"/>
        <end position="243"/>
    </location>
</feature>
<dbReference type="InterPro" id="IPR036898">
    <property type="entry name" value="RNA_pol_Rpb7-like_N_sf"/>
</dbReference>
<evidence type="ECO:0000313" key="7">
    <source>
        <dbReference type="EMBL" id="CAD9823878.1"/>
    </source>
</evidence>
<dbReference type="SUPFAM" id="SSF50249">
    <property type="entry name" value="Nucleic acid-binding proteins"/>
    <property type="match status" value="1"/>
</dbReference>
<comment type="similarity">
    <text evidence="2">Belongs to the eukaryotic RPB7/RPC8 RNA polymerase subunit family.</text>
</comment>
<accession>A0A7S2UM46</accession>
<dbReference type="Gene3D" id="2.40.50.140">
    <property type="entry name" value="Nucleic acid-binding proteins"/>
    <property type="match status" value="1"/>
</dbReference>
<evidence type="ECO:0000256" key="1">
    <source>
        <dbReference type="ARBA" id="ARBA00004123"/>
    </source>
</evidence>
<dbReference type="EMBL" id="HBHQ01023230">
    <property type="protein sequence ID" value="CAD9823878.1"/>
    <property type="molecule type" value="Transcribed_RNA"/>
</dbReference>
<dbReference type="Pfam" id="PF08292">
    <property type="entry name" value="RNA_pol_Rbc25"/>
    <property type="match status" value="1"/>
</dbReference>
<dbReference type="SUPFAM" id="SSF88798">
    <property type="entry name" value="N-terminal, heterodimerisation domain of RBP7 (RpoE)"/>
    <property type="match status" value="1"/>
</dbReference>
<dbReference type="InterPro" id="IPR012340">
    <property type="entry name" value="NA-bd_OB-fold"/>
</dbReference>
<feature type="domain" description="RNA polymerase III subunit Rpc25" evidence="6">
    <location>
        <begin position="84"/>
        <end position="266"/>
    </location>
</feature>
<evidence type="ECO:0000256" key="2">
    <source>
        <dbReference type="ARBA" id="ARBA00009307"/>
    </source>
</evidence>
<evidence type="ECO:0000256" key="3">
    <source>
        <dbReference type="ARBA" id="ARBA00022478"/>
    </source>
</evidence>
<sequence>MFVLTTEADTVAIQPDQFAQPTLECVHNEIDENLPNRVIMDVGLVICRYGDVMRVGDGLIVAGDGCAHHEVVFRLVVFRPFVEEVCIGSIIQSNEDGIRISMQFFDDIFVPAYWMLRPSQYDSKTGLWVWTPNYDEDEEAEQGGEAVAVKEEEGKVKEEGEEVKEPSDEYRFEMEIGSEIRFKVKAIHFTRVTNTAKGVQATTTTTAQSVPQSDRARALSVGSADGEQSVRKRSSSLDLSDSEKFPASMQIVASICEDGLGLTSWWASQNEEEELEEE</sequence>
<proteinExistence type="inferred from homology"/>
<dbReference type="CDD" id="cd04330">
    <property type="entry name" value="RNAP_III_Rpc25_N"/>
    <property type="match status" value="1"/>
</dbReference>
<dbReference type="InterPro" id="IPR013238">
    <property type="entry name" value="RNA_pol_III_Rbc25"/>
</dbReference>
<evidence type="ECO:0000259" key="6">
    <source>
        <dbReference type="Pfam" id="PF08292"/>
    </source>
</evidence>
<dbReference type="GO" id="GO:0006384">
    <property type="term" value="P:transcription initiation at RNA polymerase III promoter"/>
    <property type="evidence" value="ECO:0007669"/>
    <property type="project" value="TreeGrafter"/>
</dbReference>
<organism evidence="7">
    <name type="scientific">Attheya septentrionalis</name>
    <dbReference type="NCBI Taxonomy" id="420275"/>
    <lineage>
        <taxon>Eukaryota</taxon>
        <taxon>Sar</taxon>
        <taxon>Stramenopiles</taxon>
        <taxon>Ochrophyta</taxon>
        <taxon>Bacillariophyta</taxon>
        <taxon>Coscinodiscophyceae</taxon>
        <taxon>Chaetocerotophycidae</taxon>
        <taxon>Chaetocerotales</taxon>
        <taxon>Attheyaceae</taxon>
        <taxon>Attheya</taxon>
    </lineage>
</organism>
<dbReference type="PANTHER" id="PTHR12709:SF1">
    <property type="entry name" value="DNA-DIRECTED RNA POLYMERASE III SUBUNIT RPC8"/>
    <property type="match status" value="1"/>
</dbReference>
<evidence type="ECO:0000256" key="5">
    <source>
        <dbReference type="SAM" id="MobiDB-lite"/>
    </source>
</evidence>
<name>A0A7S2UM46_9STRA</name>
<keyword evidence="4" id="KW-0804">Transcription</keyword>